<feature type="transmembrane region" description="Helical" evidence="6">
    <location>
        <begin position="272"/>
        <end position="295"/>
    </location>
</feature>
<name>A0A0H5C5W1_CYBJN</name>
<feature type="transmembrane region" description="Helical" evidence="6">
    <location>
        <begin position="125"/>
        <end position="144"/>
    </location>
</feature>
<dbReference type="InterPro" id="IPR014844">
    <property type="entry name" value="PalH"/>
</dbReference>
<protein>
    <recommendedName>
        <fullName evidence="9">PH-response regulator protein palH/RIM21</fullName>
    </recommendedName>
</protein>
<keyword evidence="4 6" id="KW-0472">Membrane</keyword>
<reference evidence="8" key="1">
    <citation type="journal article" date="2015" name="J. Biotechnol.">
        <title>The structure of the Cyberlindnera jadinii genome and its relation to Candida utilis analyzed by the occurrence of single nucleotide polymorphisms.</title>
        <authorList>
            <person name="Rupp O."/>
            <person name="Brinkrolf K."/>
            <person name="Buerth C."/>
            <person name="Kunigo M."/>
            <person name="Schneider J."/>
            <person name="Jaenicke S."/>
            <person name="Goesmann A."/>
            <person name="Puehler A."/>
            <person name="Jaeger K.-E."/>
            <person name="Ernst J.F."/>
        </authorList>
    </citation>
    <scope>NUCLEOTIDE SEQUENCE [LARGE SCALE GENOMIC DNA]</scope>
    <source>
        <strain evidence="8">ATCC 18201 / CBS 1600 / BCRC 20928 / JCM 3617 / NBRC 0987 / NRRL Y-1542</strain>
    </source>
</reference>
<dbReference type="GO" id="GO:0005886">
    <property type="term" value="C:plasma membrane"/>
    <property type="evidence" value="ECO:0007669"/>
    <property type="project" value="TreeGrafter"/>
</dbReference>
<evidence type="ECO:0000256" key="6">
    <source>
        <dbReference type="SAM" id="Phobius"/>
    </source>
</evidence>
<organism evidence="7 8">
    <name type="scientific">Cyberlindnera jadinii (strain ATCC 18201 / CBS 1600 / BCRC 20928 / JCM 3617 / NBRC 0987 / NRRL Y-1542)</name>
    <name type="common">Torula yeast</name>
    <name type="synonym">Candida utilis</name>
    <dbReference type="NCBI Taxonomy" id="983966"/>
    <lineage>
        <taxon>Eukaryota</taxon>
        <taxon>Fungi</taxon>
        <taxon>Dikarya</taxon>
        <taxon>Ascomycota</taxon>
        <taxon>Saccharomycotina</taxon>
        <taxon>Saccharomycetes</taxon>
        <taxon>Phaffomycetales</taxon>
        <taxon>Phaffomycetaceae</taxon>
        <taxon>Cyberlindnera</taxon>
    </lineage>
</organism>
<evidence type="ECO:0000256" key="3">
    <source>
        <dbReference type="ARBA" id="ARBA00022989"/>
    </source>
</evidence>
<keyword evidence="3 6" id="KW-1133">Transmembrane helix</keyword>
<keyword evidence="2 6" id="KW-0812">Transmembrane</keyword>
<evidence type="ECO:0000313" key="7">
    <source>
        <dbReference type="EMBL" id="CEP23192.1"/>
    </source>
</evidence>
<proteinExistence type="predicted"/>
<gene>
    <name evidence="7" type="ORF">BN1211_3723</name>
</gene>
<feature type="transmembrane region" description="Helical" evidence="6">
    <location>
        <begin position="241"/>
        <end position="260"/>
    </location>
</feature>
<evidence type="ECO:0000256" key="4">
    <source>
        <dbReference type="ARBA" id="ARBA00023136"/>
    </source>
</evidence>
<comment type="subcellular location">
    <subcellularLocation>
        <location evidence="1">Membrane</location>
        <topology evidence="1">Multi-pass membrane protein</topology>
    </subcellularLocation>
</comment>
<feature type="transmembrane region" description="Helical" evidence="6">
    <location>
        <begin position="198"/>
        <end position="221"/>
    </location>
</feature>
<dbReference type="Pfam" id="PF08733">
    <property type="entry name" value="PalH"/>
    <property type="match status" value="1"/>
</dbReference>
<feature type="region of interest" description="Disordered" evidence="5">
    <location>
        <begin position="445"/>
        <end position="494"/>
    </location>
</feature>
<feature type="compositionally biased region" description="Polar residues" evidence="5">
    <location>
        <begin position="445"/>
        <end position="457"/>
    </location>
</feature>
<dbReference type="AlphaFoldDB" id="A0A0H5C5W1"/>
<evidence type="ECO:0000313" key="8">
    <source>
        <dbReference type="Proteomes" id="UP000038830"/>
    </source>
</evidence>
<feature type="transmembrane region" description="Helical" evidence="6">
    <location>
        <begin position="86"/>
        <end position="113"/>
    </location>
</feature>
<dbReference type="PANTHER" id="PTHR35779:SF2">
    <property type="entry name" value="PROTEIN DFG16"/>
    <property type="match status" value="1"/>
</dbReference>
<sequence length="494" mass="55981">MRSRYLNSTDVLVKALPALDGLYDVYELTSGFLTSMAEVEDYDITSPSFYLTNITSTYPLTTEELVANLTRQMRISGDVLSNKDPFIGGAISSILVLCGIVTAGWMLFLLLLLSSNSIPNSLMASNLFFCGTYTAMLVKITSLLQKQVDLDVVDTQEIQYSITFSPGLMAVRSIVTFLIWLSWVDLSVQLTKHSHKKQVILVGLLLSVVNSAFSTSFYVVYSNTYEPSPTPTFRALKILHYLTDYVTLASFALFVLRFSWLKRRFAYHRNSMALAVFCLVTLTTPIIFMTIDLALNSTRSWAKYVYTFSKLCVTVTIWEWLHTIKSLEVRYEGKTVLGRKISNDSFHIINDDSADVQSWNSNYIFKTINVVSLVTTLKSPVNLFHRTFRDVPRAKKDSTNEEQVQLYEMMYPTSTRDSNISQDTGISIEAQHPQFDIDHRYLRNTPSTAHDTANPTPLSHFVQQNNTNTNKSSTDPHTDDDERQESTHSNNNTT</sequence>
<evidence type="ECO:0000256" key="5">
    <source>
        <dbReference type="SAM" id="MobiDB-lite"/>
    </source>
</evidence>
<dbReference type="EMBL" id="CDQK01000004">
    <property type="protein sequence ID" value="CEP23192.1"/>
    <property type="molecule type" value="Genomic_DNA"/>
</dbReference>
<accession>A0A0H5C5W1</accession>
<evidence type="ECO:0000256" key="2">
    <source>
        <dbReference type="ARBA" id="ARBA00022692"/>
    </source>
</evidence>
<evidence type="ECO:0000256" key="1">
    <source>
        <dbReference type="ARBA" id="ARBA00004141"/>
    </source>
</evidence>
<dbReference type="PANTHER" id="PTHR35779">
    <property type="entry name" value="PH-RESPONSE REGULATOR PROTEIN PALH/RIM21"/>
    <property type="match status" value="1"/>
</dbReference>
<evidence type="ECO:0008006" key="9">
    <source>
        <dbReference type="Google" id="ProtNLM"/>
    </source>
</evidence>
<dbReference type="Proteomes" id="UP000038830">
    <property type="component" value="Unassembled WGS sequence"/>
</dbReference>
<dbReference type="GO" id="GO:0071467">
    <property type="term" value="P:cellular response to pH"/>
    <property type="evidence" value="ECO:0007669"/>
    <property type="project" value="TreeGrafter"/>
</dbReference>